<dbReference type="OrthoDB" id="5822246at2759"/>
<dbReference type="WBParaSite" id="TCLT_0000304901-mRNA-1">
    <property type="protein sequence ID" value="TCLT_0000304901-mRNA-1"/>
    <property type="gene ID" value="TCLT_0000304901"/>
</dbReference>
<dbReference type="SUPFAM" id="SSF50923">
    <property type="entry name" value="Hemopexin-like domain"/>
    <property type="match status" value="1"/>
</dbReference>
<evidence type="ECO:0000256" key="1">
    <source>
        <dbReference type="SAM" id="MobiDB-lite"/>
    </source>
</evidence>
<evidence type="ECO:0000313" key="5">
    <source>
        <dbReference type="WBParaSite" id="TCLT_0000304901-mRNA-1"/>
    </source>
</evidence>
<keyword evidence="2" id="KW-0732">Signal</keyword>
<dbReference type="EMBL" id="UYYF01000924">
    <property type="protein sequence ID" value="VDM99322.1"/>
    <property type="molecule type" value="Genomic_DNA"/>
</dbReference>
<dbReference type="Gene3D" id="2.110.10.10">
    <property type="entry name" value="Hemopexin-like domain"/>
    <property type="match status" value="1"/>
</dbReference>
<proteinExistence type="predicted"/>
<accession>A0A0N5CS48</accession>
<dbReference type="InterPro" id="IPR036375">
    <property type="entry name" value="Hemopexin-like_dom_sf"/>
</dbReference>
<reference evidence="3 4" key="2">
    <citation type="submission" date="2018-11" db="EMBL/GenBank/DDBJ databases">
        <authorList>
            <consortium name="Pathogen Informatics"/>
        </authorList>
    </citation>
    <scope>NUCLEOTIDE SEQUENCE [LARGE SCALE GENOMIC DNA]</scope>
</reference>
<gene>
    <name evidence="3" type="ORF">TCLT_LOCUS3049</name>
</gene>
<dbReference type="AlphaFoldDB" id="A0A0N5CS48"/>
<reference evidence="5" key="1">
    <citation type="submission" date="2017-02" db="UniProtKB">
        <authorList>
            <consortium name="WormBaseParasite"/>
        </authorList>
    </citation>
    <scope>IDENTIFICATION</scope>
</reference>
<evidence type="ECO:0000313" key="4">
    <source>
        <dbReference type="Proteomes" id="UP000276776"/>
    </source>
</evidence>
<feature type="region of interest" description="Disordered" evidence="1">
    <location>
        <begin position="80"/>
        <end position="103"/>
    </location>
</feature>
<evidence type="ECO:0000256" key="2">
    <source>
        <dbReference type="SAM" id="SignalP"/>
    </source>
</evidence>
<feature type="signal peptide" evidence="2">
    <location>
        <begin position="1"/>
        <end position="20"/>
    </location>
</feature>
<protein>
    <submittedName>
        <fullName evidence="3 5">Uncharacterized protein</fullName>
    </submittedName>
</protein>
<organism evidence="5">
    <name type="scientific">Thelazia callipaeda</name>
    <name type="common">Oriental eyeworm</name>
    <name type="synonym">Parasitic nematode</name>
    <dbReference type="NCBI Taxonomy" id="103827"/>
    <lineage>
        <taxon>Eukaryota</taxon>
        <taxon>Metazoa</taxon>
        <taxon>Ecdysozoa</taxon>
        <taxon>Nematoda</taxon>
        <taxon>Chromadorea</taxon>
        <taxon>Rhabditida</taxon>
        <taxon>Spirurina</taxon>
        <taxon>Spiruromorpha</taxon>
        <taxon>Thelazioidea</taxon>
        <taxon>Thelaziidae</taxon>
        <taxon>Thelazia</taxon>
    </lineage>
</organism>
<dbReference type="Proteomes" id="UP000276776">
    <property type="component" value="Unassembled WGS sequence"/>
</dbReference>
<name>A0A0N5CS48_THECL</name>
<evidence type="ECO:0000313" key="3">
    <source>
        <dbReference type="EMBL" id="VDM99322.1"/>
    </source>
</evidence>
<sequence>MWLYSIGLLTIFACLACCSAETNLKKRMKQGRRTTKVINHRRRNRLLPVEAEDDEKVVIPMKIPKLTTAQKIAMIIESGQDPFEKKRKRSDKNKILSRQPRHARRYPKTGYEFIDDDSDELRWDLDTLHATLWDEVNSDTQNWKDSDQSKNFDLRSEVTATEDGKRPFEWERTSHVSHWETSPSPAYWETSIPEHSAQNSFQTFTSQSSVQENYDATQEILSTTAISTPNITSSTQLPMNAIKDSSWKQFHDVKSSSAYLKPLALPMKNCPHRFDAVTRAFNGRTYVFARDRVYEIWRRNNFNQKASFFVNEMFPKGPRTVTAAYTNYRSGVTILIEHQTVYRYRWNRKKKFFFLARKSPEVLTKTVTLYPRAGFQWIDGNQVLVEGDNFVTFDPYWNLATFAGKMSDYFPYFPIDLIGSSYQNGSLFILYTASNRIQASI</sequence>
<feature type="chain" id="PRO_5043126332" evidence="2">
    <location>
        <begin position="21"/>
        <end position="441"/>
    </location>
</feature>
<keyword evidence="4" id="KW-1185">Reference proteome</keyword>